<dbReference type="InterPro" id="IPR045214">
    <property type="entry name" value="Surf1/Surf4"/>
</dbReference>
<dbReference type="CDD" id="cd06662">
    <property type="entry name" value="SURF1"/>
    <property type="match status" value="1"/>
</dbReference>
<evidence type="ECO:0000313" key="8">
    <source>
        <dbReference type="Proteomes" id="UP001177769"/>
    </source>
</evidence>
<dbReference type="Pfam" id="PF02104">
    <property type="entry name" value="SURF1"/>
    <property type="match status" value="1"/>
</dbReference>
<dbReference type="EMBL" id="CP116346">
    <property type="protein sequence ID" value="WIT09935.1"/>
    <property type="molecule type" value="Genomic_DNA"/>
</dbReference>
<keyword evidence="6" id="KW-1003">Cell membrane</keyword>
<dbReference type="PROSITE" id="PS50895">
    <property type="entry name" value="SURF1"/>
    <property type="match status" value="1"/>
</dbReference>
<keyword evidence="4 6" id="KW-1133">Transmembrane helix</keyword>
<dbReference type="GO" id="GO:0005886">
    <property type="term" value="C:plasma membrane"/>
    <property type="evidence" value="ECO:0007669"/>
    <property type="project" value="UniProtKB-SubCell"/>
</dbReference>
<dbReference type="PANTHER" id="PTHR23427">
    <property type="entry name" value="SURFEIT LOCUS PROTEIN"/>
    <property type="match status" value="1"/>
</dbReference>
<dbReference type="PANTHER" id="PTHR23427:SF2">
    <property type="entry name" value="SURFEIT LOCUS PROTEIN 1"/>
    <property type="match status" value="1"/>
</dbReference>
<feature type="transmembrane region" description="Helical" evidence="6">
    <location>
        <begin position="210"/>
        <end position="230"/>
    </location>
</feature>
<evidence type="ECO:0000256" key="1">
    <source>
        <dbReference type="ARBA" id="ARBA00004370"/>
    </source>
</evidence>
<name>A0AA95SMA2_9BURK</name>
<evidence type="ECO:0000313" key="7">
    <source>
        <dbReference type="EMBL" id="WIT09935.1"/>
    </source>
</evidence>
<dbReference type="RefSeq" id="WP_285231005.1">
    <property type="nucleotide sequence ID" value="NZ_CP116346.1"/>
</dbReference>
<evidence type="ECO:0000256" key="6">
    <source>
        <dbReference type="RuleBase" id="RU363076"/>
    </source>
</evidence>
<accession>A0AA95SMA2</accession>
<dbReference type="Proteomes" id="UP001177769">
    <property type="component" value="Chromosome"/>
</dbReference>
<evidence type="ECO:0000256" key="3">
    <source>
        <dbReference type="ARBA" id="ARBA00022692"/>
    </source>
</evidence>
<dbReference type="AlphaFoldDB" id="A0AA95SMA2"/>
<dbReference type="InterPro" id="IPR002994">
    <property type="entry name" value="Surf1/Shy1"/>
</dbReference>
<keyword evidence="5 6" id="KW-0472">Membrane</keyword>
<gene>
    <name evidence="7" type="ORF">PFX98_13420</name>
</gene>
<reference evidence="7" key="1">
    <citation type="submission" date="2023-01" db="EMBL/GenBank/DDBJ databases">
        <title>Whole genome sequence of Paucibacter sp. S2-9 isolated from pond sediment.</title>
        <authorList>
            <person name="Jung J.Y."/>
        </authorList>
    </citation>
    <scope>NUCLEOTIDE SEQUENCE</scope>
    <source>
        <strain evidence="7">S2-9</strain>
    </source>
</reference>
<keyword evidence="8" id="KW-1185">Reference proteome</keyword>
<feature type="transmembrane region" description="Helical" evidence="6">
    <location>
        <begin position="12"/>
        <end position="32"/>
    </location>
</feature>
<keyword evidence="3 6" id="KW-0812">Transmembrane</keyword>
<dbReference type="KEGG" id="pais:PFX98_13420"/>
<proteinExistence type="inferred from homology"/>
<comment type="similarity">
    <text evidence="2 6">Belongs to the SURF1 family.</text>
</comment>
<protein>
    <recommendedName>
        <fullName evidence="6">SURF1-like protein</fullName>
    </recommendedName>
</protein>
<comment type="subcellular location">
    <subcellularLocation>
        <location evidence="6">Cell membrane</location>
        <topology evidence="6">Multi-pass membrane protein</topology>
    </subcellularLocation>
    <subcellularLocation>
        <location evidence="1">Membrane</location>
    </subcellularLocation>
</comment>
<evidence type="ECO:0000256" key="4">
    <source>
        <dbReference type="ARBA" id="ARBA00022989"/>
    </source>
</evidence>
<organism evidence="7 8">
    <name type="scientific">Paucibacter sediminis</name>
    <dbReference type="NCBI Taxonomy" id="3019553"/>
    <lineage>
        <taxon>Bacteria</taxon>
        <taxon>Pseudomonadati</taxon>
        <taxon>Pseudomonadota</taxon>
        <taxon>Betaproteobacteria</taxon>
        <taxon>Burkholderiales</taxon>
        <taxon>Sphaerotilaceae</taxon>
        <taxon>Roseateles</taxon>
    </lineage>
</organism>
<evidence type="ECO:0000256" key="5">
    <source>
        <dbReference type="ARBA" id="ARBA00023136"/>
    </source>
</evidence>
<evidence type="ECO:0000256" key="2">
    <source>
        <dbReference type="ARBA" id="ARBA00007165"/>
    </source>
</evidence>
<sequence>MAEASPLQRRLIVLLGTLLGMAITAALGFWQLDRAAQKRALEQAIAQRGQQAPLGNAELRGDAQQLHRRAQLRGHWLADKTVFLDNRPMDGRVGFFVVTPLRLAGRAESLLVQRGWVPRDQADRTRLPALATPAGEVEVEGRLAASPSRLYELGQGSAGAIRQNLAPDAYAAELGIPLLPAALLQTRAAAADDGLLRDWPAPAVDIHKHYGYAFQWFALCALLLGLYVWFQVIRPRRRRPIA</sequence>